<dbReference type="InterPro" id="IPR041122">
    <property type="entry name" value="RecJ_OB"/>
</dbReference>
<evidence type="ECO:0000313" key="10">
    <source>
        <dbReference type="EMBL" id="RLE10777.1"/>
    </source>
</evidence>
<feature type="domain" description="RecJ OB" evidence="9">
    <location>
        <begin position="454"/>
        <end position="561"/>
    </location>
</feature>
<dbReference type="AlphaFoldDB" id="A0A497E6I9"/>
<feature type="coiled-coil region" evidence="6">
    <location>
        <begin position="312"/>
        <end position="354"/>
    </location>
</feature>
<dbReference type="NCBIfam" id="TIGR00644">
    <property type="entry name" value="recJ"/>
    <property type="match status" value="1"/>
</dbReference>
<dbReference type="EMBL" id="QMPZ01000002">
    <property type="protein sequence ID" value="RLE10777.1"/>
    <property type="molecule type" value="Genomic_DNA"/>
</dbReference>
<dbReference type="Pfam" id="PF17768">
    <property type="entry name" value="RecJ_OB"/>
    <property type="match status" value="1"/>
</dbReference>
<dbReference type="Proteomes" id="UP000279422">
    <property type="component" value="Unassembled WGS sequence"/>
</dbReference>
<evidence type="ECO:0000313" key="11">
    <source>
        <dbReference type="Proteomes" id="UP000279422"/>
    </source>
</evidence>
<dbReference type="GO" id="GO:0006281">
    <property type="term" value="P:DNA repair"/>
    <property type="evidence" value="ECO:0007669"/>
    <property type="project" value="InterPro"/>
</dbReference>
<dbReference type="Pfam" id="PF01368">
    <property type="entry name" value="DHH"/>
    <property type="match status" value="1"/>
</dbReference>
<keyword evidence="5 10" id="KW-0269">Exonuclease</keyword>
<dbReference type="GO" id="GO:0006310">
    <property type="term" value="P:DNA recombination"/>
    <property type="evidence" value="ECO:0007669"/>
    <property type="project" value="InterPro"/>
</dbReference>
<keyword evidence="3" id="KW-0540">Nuclease</keyword>
<evidence type="ECO:0000256" key="5">
    <source>
        <dbReference type="ARBA" id="ARBA00022839"/>
    </source>
</evidence>
<proteinExistence type="inferred from homology"/>
<dbReference type="InterPro" id="IPR001667">
    <property type="entry name" value="DDH_dom"/>
</dbReference>
<sequence length="569" mass="64117">MMKRRWIVKEPLNQDLATFLSRSWNLSPVMVQLLHNRGIEEGEVEQFLHPSLKDLHSPFLMKGMERATERILKAFSRRERILIFGDYDVDGITATSLLSLFLRDLGVSAYFYIPQRKEEGYGLNRSAIDKAASKGIDLIITCDCGTSSFEEVKYARRLGIEVIVTDHHRVRNVLPSSLIVINPDQPDCSYPFKKLAGVGVAFKLAQALRERLSPEEKVDLYKYLDLVAIGTIADLVPLRGENRVLVKLGLEHLQHTSNVGLRALIEATGLSGREIGEREVGFVLAPRLNACGRLSLAKKGVKLLLCTSSGQAFRLAQELNRENSERQRIEERMCREAEELLAKKEEAVIVLAKEGWHPGVIGLVASYLKERYFRPIIIFSRDGDVARGSARSIPEFPIFEALKECSDLLLSFGGHKMAAGMDIRVENIDKLERRLNELARQMLSPEDLTPSYLIDAKIGLEELNEKVFEELELLPPYGVENPVPLFLSEDLRLSSPVKVVGRGCFRTSLSSGKGKVSFEAIGFGLARYEEEMLISGEVDVVFTPRINRWKGEKIYQLEIKDWRSSNATT</sequence>
<reference evidence="10 11" key="1">
    <citation type="submission" date="2018-06" db="EMBL/GenBank/DDBJ databases">
        <title>Extensive metabolic versatility and redundancy in microbially diverse, dynamic hydrothermal sediments.</title>
        <authorList>
            <person name="Dombrowski N."/>
            <person name="Teske A."/>
            <person name="Baker B.J."/>
        </authorList>
    </citation>
    <scope>NUCLEOTIDE SEQUENCE [LARGE SCALE GENOMIC DNA]</scope>
    <source>
        <strain evidence="10">B47_G16</strain>
    </source>
</reference>
<dbReference type="InterPro" id="IPR051673">
    <property type="entry name" value="SSDNA_exonuclease_RecJ"/>
</dbReference>
<evidence type="ECO:0000256" key="3">
    <source>
        <dbReference type="ARBA" id="ARBA00022722"/>
    </source>
</evidence>
<evidence type="ECO:0000256" key="6">
    <source>
        <dbReference type="SAM" id="Coils"/>
    </source>
</evidence>
<keyword evidence="4" id="KW-0378">Hydrolase</keyword>
<feature type="domain" description="DHHA1" evidence="8">
    <location>
        <begin position="347"/>
        <end position="439"/>
    </location>
</feature>
<dbReference type="SUPFAM" id="SSF64182">
    <property type="entry name" value="DHH phosphoesterases"/>
    <property type="match status" value="1"/>
</dbReference>
<comment type="similarity">
    <text evidence="1">Belongs to the RecJ family.</text>
</comment>
<dbReference type="GO" id="GO:0003676">
    <property type="term" value="F:nucleic acid binding"/>
    <property type="evidence" value="ECO:0007669"/>
    <property type="project" value="InterPro"/>
</dbReference>
<feature type="domain" description="DDH" evidence="7">
    <location>
        <begin position="80"/>
        <end position="231"/>
    </location>
</feature>
<evidence type="ECO:0000259" key="8">
    <source>
        <dbReference type="Pfam" id="PF02272"/>
    </source>
</evidence>
<protein>
    <recommendedName>
        <fullName evidence="2">Single-stranded-DNA-specific exonuclease RecJ</fullName>
    </recommendedName>
</protein>
<dbReference type="Pfam" id="PF02272">
    <property type="entry name" value="DHHA1"/>
    <property type="match status" value="1"/>
</dbReference>
<evidence type="ECO:0000259" key="9">
    <source>
        <dbReference type="Pfam" id="PF17768"/>
    </source>
</evidence>
<dbReference type="Gene3D" id="3.90.1640.30">
    <property type="match status" value="1"/>
</dbReference>
<dbReference type="PANTHER" id="PTHR30255:SF2">
    <property type="entry name" value="SINGLE-STRANDED-DNA-SPECIFIC EXONUCLEASE RECJ"/>
    <property type="match status" value="1"/>
</dbReference>
<evidence type="ECO:0000259" key="7">
    <source>
        <dbReference type="Pfam" id="PF01368"/>
    </source>
</evidence>
<dbReference type="InterPro" id="IPR038763">
    <property type="entry name" value="DHH_sf"/>
</dbReference>
<dbReference type="Gene3D" id="3.10.310.30">
    <property type="match status" value="1"/>
</dbReference>
<dbReference type="InterPro" id="IPR004610">
    <property type="entry name" value="RecJ"/>
</dbReference>
<dbReference type="PANTHER" id="PTHR30255">
    <property type="entry name" value="SINGLE-STRANDED-DNA-SPECIFIC EXONUCLEASE RECJ"/>
    <property type="match status" value="1"/>
</dbReference>
<name>A0A497E6I9_UNCAE</name>
<evidence type="ECO:0000256" key="4">
    <source>
        <dbReference type="ARBA" id="ARBA00022801"/>
    </source>
</evidence>
<comment type="caution">
    <text evidence="10">The sequence shown here is derived from an EMBL/GenBank/DDBJ whole genome shotgun (WGS) entry which is preliminary data.</text>
</comment>
<evidence type="ECO:0000256" key="1">
    <source>
        <dbReference type="ARBA" id="ARBA00005915"/>
    </source>
</evidence>
<dbReference type="GO" id="GO:0008409">
    <property type="term" value="F:5'-3' exonuclease activity"/>
    <property type="evidence" value="ECO:0007669"/>
    <property type="project" value="InterPro"/>
</dbReference>
<organism evidence="10 11">
    <name type="scientific">Aerophobetes bacterium</name>
    <dbReference type="NCBI Taxonomy" id="2030807"/>
    <lineage>
        <taxon>Bacteria</taxon>
        <taxon>Candidatus Aerophobota</taxon>
    </lineage>
</organism>
<dbReference type="InterPro" id="IPR003156">
    <property type="entry name" value="DHHA1_dom"/>
</dbReference>
<accession>A0A497E6I9</accession>
<keyword evidence="6" id="KW-0175">Coiled coil</keyword>
<gene>
    <name evidence="10" type="primary">recJ</name>
    <name evidence="10" type="ORF">DRJ00_00355</name>
</gene>
<evidence type="ECO:0000256" key="2">
    <source>
        <dbReference type="ARBA" id="ARBA00019841"/>
    </source>
</evidence>